<keyword evidence="1" id="KW-0472">Membrane</keyword>
<reference evidence="4" key="1">
    <citation type="journal article" date="2013" name="Nature">
        <title>Draft genome of the wheat A-genome progenitor Triticum urartu.</title>
        <authorList>
            <person name="Ling H.Q."/>
            <person name="Zhao S."/>
            <person name="Liu D."/>
            <person name="Wang J."/>
            <person name="Sun H."/>
            <person name="Zhang C."/>
            <person name="Fan H."/>
            <person name="Li D."/>
            <person name="Dong L."/>
            <person name="Tao Y."/>
            <person name="Gao C."/>
            <person name="Wu H."/>
            <person name="Li Y."/>
            <person name="Cui Y."/>
            <person name="Guo X."/>
            <person name="Zheng S."/>
            <person name="Wang B."/>
            <person name="Yu K."/>
            <person name="Liang Q."/>
            <person name="Yang W."/>
            <person name="Lou X."/>
            <person name="Chen J."/>
            <person name="Feng M."/>
            <person name="Jian J."/>
            <person name="Zhang X."/>
            <person name="Luo G."/>
            <person name="Jiang Y."/>
            <person name="Liu J."/>
            <person name="Wang Z."/>
            <person name="Sha Y."/>
            <person name="Zhang B."/>
            <person name="Wu H."/>
            <person name="Tang D."/>
            <person name="Shen Q."/>
            <person name="Xue P."/>
            <person name="Zou S."/>
            <person name="Wang X."/>
            <person name="Liu X."/>
            <person name="Wang F."/>
            <person name="Yang Y."/>
            <person name="An X."/>
            <person name="Dong Z."/>
            <person name="Zhang K."/>
            <person name="Zhang X."/>
            <person name="Luo M.C."/>
            <person name="Dvorak J."/>
            <person name="Tong Y."/>
            <person name="Wang J."/>
            <person name="Yang H."/>
            <person name="Li Z."/>
            <person name="Wang D."/>
            <person name="Zhang A."/>
            <person name="Wang J."/>
        </authorList>
    </citation>
    <scope>NUCLEOTIDE SEQUENCE</scope>
    <source>
        <strain evidence="4">cv. G1812</strain>
    </source>
</reference>
<keyword evidence="2" id="KW-0732">Signal</keyword>
<keyword evidence="1" id="KW-1133">Transmembrane helix</keyword>
<accession>A0A8R7QUD8</accession>
<dbReference type="Proteomes" id="UP000015106">
    <property type="component" value="Chromosome 7"/>
</dbReference>
<evidence type="ECO:0000256" key="2">
    <source>
        <dbReference type="SAM" id="SignalP"/>
    </source>
</evidence>
<evidence type="ECO:0000313" key="4">
    <source>
        <dbReference type="Proteomes" id="UP000015106"/>
    </source>
</evidence>
<feature type="transmembrane region" description="Helical" evidence="1">
    <location>
        <begin position="29"/>
        <end position="46"/>
    </location>
</feature>
<reference evidence="3" key="3">
    <citation type="submission" date="2022-06" db="UniProtKB">
        <authorList>
            <consortium name="EnsemblPlants"/>
        </authorList>
    </citation>
    <scope>IDENTIFICATION</scope>
</reference>
<dbReference type="Gramene" id="TuG1812G0700000573.01.T05">
    <property type="protein sequence ID" value="TuG1812G0700000573.01.T05.cds306218"/>
    <property type="gene ID" value="TuG1812G0700000573.01"/>
</dbReference>
<feature type="chain" id="PRO_5035901880" evidence="2">
    <location>
        <begin position="18"/>
        <end position="86"/>
    </location>
</feature>
<dbReference type="EnsemblPlants" id="TuG1812G0700000573.01.T05">
    <property type="protein sequence ID" value="TuG1812G0700000573.01.T05.cds306218"/>
    <property type="gene ID" value="TuG1812G0700000573.01"/>
</dbReference>
<protein>
    <submittedName>
        <fullName evidence="3">Uncharacterized protein</fullName>
    </submittedName>
</protein>
<keyword evidence="4" id="KW-1185">Reference proteome</keyword>
<name>A0A8R7QUD8_TRIUA</name>
<evidence type="ECO:0000313" key="3">
    <source>
        <dbReference type="EnsemblPlants" id="TuG1812G0700000573.01.T05.cds306218"/>
    </source>
</evidence>
<dbReference type="AlphaFoldDB" id="A0A8R7QUD8"/>
<keyword evidence="1" id="KW-0812">Transmembrane</keyword>
<organism evidence="3 4">
    <name type="scientific">Triticum urartu</name>
    <name type="common">Red wild einkorn</name>
    <name type="synonym">Crithodium urartu</name>
    <dbReference type="NCBI Taxonomy" id="4572"/>
    <lineage>
        <taxon>Eukaryota</taxon>
        <taxon>Viridiplantae</taxon>
        <taxon>Streptophyta</taxon>
        <taxon>Embryophyta</taxon>
        <taxon>Tracheophyta</taxon>
        <taxon>Spermatophyta</taxon>
        <taxon>Magnoliopsida</taxon>
        <taxon>Liliopsida</taxon>
        <taxon>Poales</taxon>
        <taxon>Poaceae</taxon>
        <taxon>BOP clade</taxon>
        <taxon>Pooideae</taxon>
        <taxon>Triticodae</taxon>
        <taxon>Triticeae</taxon>
        <taxon>Triticinae</taxon>
        <taxon>Triticum</taxon>
    </lineage>
</organism>
<sequence length="86" mass="9887">MLMFLILLLKAPGQVLSCRKGCPPGTDNSYAFALTVLIYCCMYFFSMNLPPLKERRVILPRPQSKKGMSCSNKNDPRWRKQTILDM</sequence>
<feature type="signal peptide" evidence="2">
    <location>
        <begin position="1"/>
        <end position="17"/>
    </location>
</feature>
<proteinExistence type="predicted"/>
<reference evidence="3" key="2">
    <citation type="submission" date="2018-03" db="EMBL/GenBank/DDBJ databases">
        <title>The Triticum urartu genome reveals the dynamic nature of wheat genome evolution.</title>
        <authorList>
            <person name="Ling H."/>
            <person name="Ma B."/>
            <person name="Shi X."/>
            <person name="Liu H."/>
            <person name="Dong L."/>
            <person name="Sun H."/>
            <person name="Cao Y."/>
            <person name="Gao Q."/>
            <person name="Zheng S."/>
            <person name="Li Y."/>
            <person name="Yu Y."/>
            <person name="Du H."/>
            <person name="Qi M."/>
            <person name="Li Y."/>
            <person name="Yu H."/>
            <person name="Cui Y."/>
            <person name="Wang N."/>
            <person name="Chen C."/>
            <person name="Wu H."/>
            <person name="Zhao Y."/>
            <person name="Zhang J."/>
            <person name="Li Y."/>
            <person name="Zhou W."/>
            <person name="Zhang B."/>
            <person name="Hu W."/>
            <person name="Eijk M."/>
            <person name="Tang J."/>
            <person name="Witsenboer H."/>
            <person name="Zhao S."/>
            <person name="Li Z."/>
            <person name="Zhang A."/>
            <person name="Wang D."/>
            <person name="Liang C."/>
        </authorList>
    </citation>
    <scope>NUCLEOTIDE SEQUENCE [LARGE SCALE GENOMIC DNA]</scope>
    <source>
        <strain evidence="3">cv. G1812</strain>
    </source>
</reference>
<evidence type="ECO:0000256" key="1">
    <source>
        <dbReference type="SAM" id="Phobius"/>
    </source>
</evidence>